<dbReference type="InterPro" id="IPR036691">
    <property type="entry name" value="Endo/exonu/phosph_ase_sf"/>
</dbReference>
<feature type="compositionally biased region" description="Polar residues" evidence="1">
    <location>
        <begin position="10"/>
        <end position="24"/>
    </location>
</feature>
<dbReference type="InterPro" id="IPR013783">
    <property type="entry name" value="Ig-like_fold"/>
</dbReference>
<dbReference type="Proteomes" id="UP001302126">
    <property type="component" value="Unassembled WGS sequence"/>
</dbReference>
<evidence type="ECO:0000313" key="3">
    <source>
        <dbReference type="EMBL" id="KAK4185458.1"/>
    </source>
</evidence>
<dbReference type="EMBL" id="MU864449">
    <property type="protein sequence ID" value="KAK4185458.1"/>
    <property type="molecule type" value="Genomic_DNA"/>
</dbReference>
<dbReference type="GO" id="GO:0004439">
    <property type="term" value="F:phosphatidylinositol-4,5-bisphosphate 5-phosphatase activity"/>
    <property type="evidence" value="ECO:0007669"/>
    <property type="project" value="TreeGrafter"/>
</dbReference>
<comment type="caution">
    <text evidence="3">The sequence shown here is derived from an EMBL/GenBank/DDBJ whole genome shotgun (WGS) entry which is preliminary data.</text>
</comment>
<dbReference type="Gene3D" id="3.60.10.10">
    <property type="entry name" value="Endonuclease/exonuclease/phosphatase"/>
    <property type="match status" value="1"/>
</dbReference>
<dbReference type="InterPro" id="IPR046985">
    <property type="entry name" value="IP5"/>
</dbReference>
<feature type="compositionally biased region" description="Basic and acidic residues" evidence="1">
    <location>
        <begin position="434"/>
        <end position="455"/>
    </location>
</feature>
<organism evidence="3 4">
    <name type="scientific">Podospora australis</name>
    <dbReference type="NCBI Taxonomy" id="1536484"/>
    <lineage>
        <taxon>Eukaryota</taxon>
        <taxon>Fungi</taxon>
        <taxon>Dikarya</taxon>
        <taxon>Ascomycota</taxon>
        <taxon>Pezizomycotina</taxon>
        <taxon>Sordariomycetes</taxon>
        <taxon>Sordariomycetidae</taxon>
        <taxon>Sordariales</taxon>
        <taxon>Podosporaceae</taxon>
        <taxon>Podospora</taxon>
    </lineage>
</organism>
<feature type="domain" description="Inositol polyphosphate-related phosphatase" evidence="2">
    <location>
        <begin position="41"/>
        <end position="479"/>
    </location>
</feature>
<feature type="region of interest" description="Disordered" evidence="1">
    <location>
        <begin position="1"/>
        <end position="31"/>
    </location>
</feature>
<dbReference type="PANTHER" id="PTHR11200">
    <property type="entry name" value="INOSITOL 5-PHOSPHATASE"/>
    <property type="match status" value="1"/>
</dbReference>
<gene>
    <name evidence="3" type="ORF">QBC35DRAFT_503621</name>
</gene>
<dbReference type="AlphaFoldDB" id="A0AAN6WPR2"/>
<proteinExistence type="predicted"/>
<sequence>METSDAPPDSATSESVDLASTNPHSLHKAVHARRSEYIRRRRIRVKVGSWNVAAQPGTDKDLARWFVDGEGLDMTLGGSIPTDKPDDDNQKIDLYVLGLQEINLLTAPSQYMTWIYSPDTSTEEKWKAALEAGLPQGYQLVTSEHLAGMLLLVYASPEIAPIISNVSNTSVATGALGYLGNKGAVLTRMVVGEATKLLFVNCHLASGIESSYVERRIWQVQQILSYTRFEPITVSGVSEDDKGKVGDEDFAFWFGDLNSRLDRLPGEDIRRLLMLHTRGEYDLSKRELRREDSLEGEGVVVQRLSDSSDEVKDRDPTTSDNTIDRFIGQQADEPAKQGADDDSFELPDPDEFPLDPTEDPASLQTTLGSLLPHDQLRRLMKERKVFHEGWREGPITFLPSYKYDVGTVALFDSSEKRRPPSWCDRILYRSRKDREAYEKKVREEEESRKRDEEMKAQGMEEASQDDNVLFSYDPDNDGDDQPNSTLPAYNEYDENDDDGDEQSEEASTGKITLDVYTSHQRITSSDHKPISSIFTIDCDAVVPELKAKVHAEVARELDRAENEGRPVVTIVVDHQGSRPRSLSDLERAGQVVEFGDVEFLRRATATLTLANTGGVAATFSFIEKPNTDGSDGKDLPHWLSTSFTYPDAEDNETEASDLGKEVTLEPGETINAHLDAIVDDVGLARMLNEGQESLEDVLILCVRGGRDHFIPVHGSWAPTCIGRSVDELVRVPKGGIRKFAKSLAQKKGKAGAIPYELEPRHAAPRELFKLTEALETLTDRVLADAQMLDDCKIPTDPGWPFDETTSVSVDRDTATSQMITIIDTLDHDEDILPSFSPEISSLRRLEVVSKVLLLFLRGLTDGVITTPLWNRIEQASIPAIIHGGIASESTNEDDKTNILDILATAPNHNICFVFLTTALAKIAAELAPLTKADLEAIKGLNEAPARGLGALARKSLTFRRGTNAAMEAVAALNKRRAKEQRYAEIFGSVVCRGPSLEKDKDRKALQEKQKTLLDLFIRRRGD</sequence>
<dbReference type="SUPFAM" id="SSF56219">
    <property type="entry name" value="DNase I-like"/>
    <property type="match status" value="1"/>
</dbReference>
<dbReference type="SMART" id="SM00128">
    <property type="entry name" value="IPPc"/>
    <property type="match status" value="1"/>
</dbReference>
<dbReference type="InterPro" id="IPR048869">
    <property type="entry name" value="OCRL-1_2_ASH"/>
</dbReference>
<accession>A0AAN6WPR2</accession>
<protein>
    <submittedName>
        <fullName evidence="3">Inositol-1,4,5-trisphosphate 5-phosphatase 3</fullName>
    </submittedName>
</protein>
<dbReference type="Pfam" id="PF21310">
    <property type="entry name" value="OCRL-like_ASH"/>
    <property type="match status" value="1"/>
</dbReference>
<evidence type="ECO:0000313" key="4">
    <source>
        <dbReference type="Proteomes" id="UP001302126"/>
    </source>
</evidence>
<dbReference type="Pfam" id="PF22669">
    <property type="entry name" value="Exo_endo_phos2"/>
    <property type="match status" value="2"/>
</dbReference>
<keyword evidence="4" id="KW-1185">Reference proteome</keyword>
<dbReference type="InterPro" id="IPR000300">
    <property type="entry name" value="IPPc"/>
</dbReference>
<evidence type="ECO:0000256" key="1">
    <source>
        <dbReference type="SAM" id="MobiDB-lite"/>
    </source>
</evidence>
<dbReference type="PANTHER" id="PTHR11200:SF300">
    <property type="entry name" value="TYPE II INOSITOL 1,4,5-TRISPHOSPHATE 5-PHOSPHATASE"/>
    <property type="match status" value="1"/>
</dbReference>
<reference evidence="3" key="2">
    <citation type="submission" date="2023-05" db="EMBL/GenBank/DDBJ databases">
        <authorList>
            <consortium name="Lawrence Berkeley National Laboratory"/>
            <person name="Steindorff A."/>
            <person name="Hensen N."/>
            <person name="Bonometti L."/>
            <person name="Westerberg I."/>
            <person name="Brannstrom I.O."/>
            <person name="Guillou S."/>
            <person name="Cros-Aarteil S."/>
            <person name="Calhoun S."/>
            <person name="Haridas S."/>
            <person name="Kuo A."/>
            <person name="Mondo S."/>
            <person name="Pangilinan J."/>
            <person name="Riley R."/>
            <person name="Labutti K."/>
            <person name="Andreopoulos B."/>
            <person name="Lipzen A."/>
            <person name="Chen C."/>
            <person name="Yanf M."/>
            <person name="Daum C."/>
            <person name="Ng V."/>
            <person name="Clum A."/>
            <person name="Ohm R."/>
            <person name="Martin F."/>
            <person name="Silar P."/>
            <person name="Natvig D."/>
            <person name="Lalanne C."/>
            <person name="Gautier V."/>
            <person name="Ament-Velasquez S.L."/>
            <person name="Kruys A."/>
            <person name="Hutchinson M.I."/>
            <person name="Powell A.J."/>
            <person name="Barry K."/>
            <person name="Miller A.N."/>
            <person name="Grigoriev I.V."/>
            <person name="Debuchy R."/>
            <person name="Gladieux P."/>
            <person name="Thoren M.H."/>
            <person name="Johannesson H."/>
        </authorList>
    </citation>
    <scope>NUCLEOTIDE SEQUENCE</scope>
    <source>
        <strain evidence="3">PSN309</strain>
    </source>
</reference>
<name>A0AAN6WPR2_9PEZI</name>
<feature type="compositionally biased region" description="Acidic residues" evidence="1">
    <location>
        <begin position="491"/>
        <end position="504"/>
    </location>
</feature>
<dbReference type="Gene3D" id="2.60.40.10">
    <property type="entry name" value="Immunoglobulins"/>
    <property type="match status" value="1"/>
</dbReference>
<reference evidence="3" key="1">
    <citation type="journal article" date="2023" name="Mol. Phylogenet. Evol.">
        <title>Genome-scale phylogeny and comparative genomics of the fungal order Sordariales.</title>
        <authorList>
            <person name="Hensen N."/>
            <person name="Bonometti L."/>
            <person name="Westerberg I."/>
            <person name="Brannstrom I.O."/>
            <person name="Guillou S."/>
            <person name="Cros-Aarteil S."/>
            <person name="Calhoun S."/>
            <person name="Haridas S."/>
            <person name="Kuo A."/>
            <person name="Mondo S."/>
            <person name="Pangilinan J."/>
            <person name="Riley R."/>
            <person name="LaButti K."/>
            <person name="Andreopoulos B."/>
            <person name="Lipzen A."/>
            <person name="Chen C."/>
            <person name="Yan M."/>
            <person name="Daum C."/>
            <person name="Ng V."/>
            <person name="Clum A."/>
            <person name="Steindorff A."/>
            <person name="Ohm R.A."/>
            <person name="Martin F."/>
            <person name="Silar P."/>
            <person name="Natvig D.O."/>
            <person name="Lalanne C."/>
            <person name="Gautier V."/>
            <person name="Ament-Velasquez S.L."/>
            <person name="Kruys A."/>
            <person name="Hutchinson M.I."/>
            <person name="Powell A.J."/>
            <person name="Barry K."/>
            <person name="Miller A.N."/>
            <person name="Grigoriev I.V."/>
            <person name="Debuchy R."/>
            <person name="Gladieux P."/>
            <person name="Hiltunen Thoren M."/>
            <person name="Johannesson H."/>
        </authorList>
    </citation>
    <scope>NUCLEOTIDE SEQUENCE</scope>
    <source>
        <strain evidence="3">PSN309</strain>
    </source>
</reference>
<feature type="region of interest" description="Disordered" evidence="1">
    <location>
        <begin position="434"/>
        <end position="512"/>
    </location>
</feature>
<evidence type="ECO:0000259" key="2">
    <source>
        <dbReference type="SMART" id="SM00128"/>
    </source>
</evidence>
<feature type="compositionally biased region" description="Acidic residues" evidence="1">
    <location>
        <begin position="340"/>
        <end position="358"/>
    </location>
</feature>
<feature type="region of interest" description="Disordered" evidence="1">
    <location>
        <begin position="303"/>
        <end position="361"/>
    </location>
</feature>
<dbReference type="GO" id="GO:0046856">
    <property type="term" value="P:phosphatidylinositol dephosphorylation"/>
    <property type="evidence" value="ECO:0007669"/>
    <property type="project" value="InterPro"/>
</dbReference>